<evidence type="ECO:0000259" key="2">
    <source>
        <dbReference type="PROSITE" id="PS50106"/>
    </source>
</evidence>
<accession>A0A0D3KFE8</accession>
<dbReference type="SMART" id="SM00228">
    <property type="entry name" value="PDZ"/>
    <property type="match status" value="1"/>
</dbReference>
<dbReference type="Gene3D" id="2.30.42.10">
    <property type="match status" value="1"/>
</dbReference>
<feature type="region of interest" description="Disordered" evidence="1">
    <location>
        <begin position="71"/>
        <end position="101"/>
    </location>
</feature>
<evidence type="ECO:0000313" key="4">
    <source>
        <dbReference type="Proteomes" id="UP000013827"/>
    </source>
</evidence>
<dbReference type="EnsemblProtists" id="EOD34483">
    <property type="protein sequence ID" value="EOD34483"/>
    <property type="gene ID" value="EMIHUDRAFT_111313"/>
</dbReference>
<dbReference type="AlphaFoldDB" id="A0A0D3KFE8"/>
<dbReference type="InterPro" id="IPR036034">
    <property type="entry name" value="PDZ_sf"/>
</dbReference>
<dbReference type="HOGENOM" id="CLU_068576_0_0_1"/>
<feature type="compositionally biased region" description="Low complexity" evidence="1">
    <location>
        <begin position="71"/>
        <end position="92"/>
    </location>
</feature>
<dbReference type="Proteomes" id="UP000013827">
    <property type="component" value="Unassembled WGS sequence"/>
</dbReference>
<keyword evidence="4" id="KW-1185">Reference proteome</keyword>
<feature type="region of interest" description="Disordered" evidence="1">
    <location>
        <begin position="233"/>
        <end position="255"/>
    </location>
</feature>
<dbReference type="SUPFAM" id="SSF50156">
    <property type="entry name" value="PDZ domain-like"/>
    <property type="match status" value="1"/>
</dbReference>
<dbReference type="InterPro" id="IPR001478">
    <property type="entry name" value="PDZ"/>
</dbReference>
<dbReference type="PROSITE" id="PS50106">
    <property type="entry name" value="PDZ"/>
    <property type="match status" value="1"/>
</dbReference>
<reference evidence="3" key="2">
    <citation type="submission" date="2024-10" db="UniProtKB">
        <authorList>
            <consortium name="EnsemblProtists"/>
        </authorList>
    </citation>
    <scope>IDENTIFICATION</scope>
</reference>
<dbReference type="Pfam" id="PF00595">
    <property type="entry name" value="PDZ"/>
    <property type="match status" value="1"/>
</dbReference>
<feature type="domain" description="PDZ" evidence="2">
    <location>
        <begin position="258"/>
        <end position="311"/>
    </location>
</feature>
<evidence type="ECO:0000313" key="3">
    <source>
        <dbReference type="EnsemblProtists" id="EOD34483"/>
    </source>
</evidence>
<proteinExistence type="predicted"/>
<name>A0A0D3KFE8_EMIH1</name>
<organism evidence="3 4">
    <name type="scientific">Emiliania huxleyi (strain CCMP1516)</name>
    <dbReference type="NCBI Taxonomy" id="280463"/>
    <lineage>
        <taxon>Eukaryota</taxon>
        <taxon>Haptista</taxon>
        <taxon>Haptophyta</taxon>
        <taxon>Prymnesiophyceae</taxon>
        <taxon>Isochrysidales</taxon>
        <taxon>Noelaerhabdaceae</taxon>
        <taxon>Emiliania</taxon>
    </lineage>
</organism>
<evidence type="ECO:0000256" key="1">
    <source>
        <dbReference type="SAM" id="MobiDB-lite"/>
    </source>
</evidence>
<dbReference type="KEGG" id="ehx:EMIHUDRAFT_111313"/>
<sequence length="348" mass="36260">MVVPQREAERHEVLQFAVPTSRLEKITAAAKQAKLDLDRDRASAALPPAPAAAGLASGVAATGPAGLAPGAAATGTGTGPAASDTAASAAPAADPPTESPLTIATPMLEISTNVVIATYDSAGRFDWWCGRVQQMLCKSGGKRGSYVRTYLPVPFDEAKAANYKIHCNFYAKSGADGDYTFKYNVDDSAPYHMESVLGLLDLNLPTDEGVYVPRDQQAGWKFDEALKLITPAADSAPHRKRSTADDEAGGSSGAKKRALTLTLTRKGGTLGISVDPNNHQITNVVEGGAGDTAGLCVGDFIAEVNGKSTTGGSFGKLLPAAATAEIRLRLIRVQVVEPDHLHLPDLLA</sequence>
<reference evidence="4" key="1">
    <citation type="journal article" date="2013" name="Nature">
        <title>Pan genome of the phytoplankton Emiliania underpins its global distribution.</title>
        <authorList>
            <person name="Read B.A."/>
            <person name="Kegel J."/>
            <person name="Klute M.J."/>
            <person name="Kuo A."/>
            <person name="Lefebvre S.C."/>
            <person name="Maumus F."/>
            <person name="Mayer C."/>
            <person name="Miller J."/>
            <person name="Monier A."/>
            <person name="Salamov A."/>
            <person name="Young J."/>
            <person name="Aguilar M."/>
            <person name="Claverie J.M."/>
            <person name="Frickenhaus S."/>
            <person name="Gonzalez K."/>
            <person name="Herman E.K."/>
            <person name="Lin Y.C."/>
            <person name="Napier J."/>
            <person name="Ogata H."/>
            <person name="Sarno A.F."/>
            <person name="Shmutz J."/>
            <person name="Schroeder D."/>
            <person name="de Vargas C."/>
            <person name="Verret F."/>
            <person name="von Dassow P."/>
            <person name="Valentin K."/>
            <person name="Van de Peer Y."/>
            <person name="Wheeler G."/>
            <person name="Dacks J.B."/>
            <person name="Delwiche C.F."/>
            <person name="Dyhrman S.T."/>
            <person name="Glockner G."/>
            <person name="John U."/>
            <person name="Richards T."/>
            <person name="Worden A.Z."/>
            <person name="Zhang X."/>
            <person name="Grigoriev I.V."/>
            <person name="Allen A.E."/>
            <person name="Bidle K."/>
            <person name="Borodovsky M."/>
            <person name="Bowler C."/>
            <person name="Brownlee C."/>
            <person name="Cock J.M."/>
            <person name="Elias M."/>
            <person name="Gladyshev V.N."/>
            <person name="Groth M."/>
            <person name="Guda C."/>
            <person name="Hadaegh A."/>
            <person name="Iglesias-Rodriguez M.D."/>
            <person name="Jenkins J."/>
            <person name="Jones B.M."/>
            <person name="Lawson T."/>
            <person name="Leese F."/>
            <person name="Lindquist E."/>
            <person name="Lobanov A."/>
            <person name="Lomsadze A."/>
            <person name="Malik S.B."/>
            <person name="Marsh M.E."/>
            <person name="Mackinder L."/>
            <person name="Mock T."/>
            <person name="Mueller-Roeber B."/>
            <person name="Pagarete A."/>
            <person name="Parker M."/>
            <person name="Probert I."/>
            <person name="Quesneville H."/>
            <person name="Raines C."/>
            <person name="Rensing S.A."/>
            <person name="Riano-Pachon D.M."/>
            <person name="Richier S."/>
            <person name="Rokitta S."/>
            <person name="Shiraiwa Y."/>
            <person name="Soanes D.M."/>
            <person name="van der Giezen M."/>
            <person name="Wahlund T.M."/>
            <person name="Williams B."/>
            <person name="Wilson W."/>
            <person name="Wolfe G."/>
            <person name="Wurch L.L."/>
        </authorList>
    </citation>
    <scope>NUCLEOTIDE SEQUENCE</scope>
</reference>
<protein>
    <recommendedName>
        <fullName evidence="2">PDZ domain-containing protein</fullName>
    </recommendedName>
</protein>
<dbReference type="GeneID" id="17279753"/>
<dbReference type="PaxDb" id="2903-EOD34483"/>
<dbReference type="RefSeq" id="XP_005786912.1">
    <property type="nucleotide sequence ID" value="XM_005786855.1"/>
</dbReference>